<evidence type="ECO:0000256" key="6">
    <source>
        <dbReference type="ARBA" id="ARBA00022490"/>
    </source>
</evidence>
<feature type="binding site" evidence="14">
    <location>
        <position position="145"/>
    </location>
    <ligand>
        <name>Zn(2+)</name>
        <dbReference type="ChEBI" id="CHEBI:29105"/>
    </ligand>
</feature>
<organism evidence="16 17">
    <name type="scientific">Helicobacter canis</name>
    <dbReference type="NCBI Taxonomy" id="29419"/>
    <lineage>
        <taxon>Bacteria</taxon>
        <taxon>Pseudomonadati</taxon>
        <taxon>Campylobacterota</taxon>
        <taxon>Epsilonproteobacteria</taxon>
        <taxon>Campylobacterales</taxon>
        <taxon>Helicobacteraceae</taxon>
        <taxon>Helicobacter</taxon>
    </lineage>
</organism>
<dbReference type="RefSeq" id="WP_115011081.1">
    <property type="nucleotide sequence ID" value="NZ_UGHV01000001.1"/>
</dbReference>
<evidence type="ECO:0000256" key="3">
    <source>
        <dbReference type="ARBA" id="ARBA00007957"/>
    </source>
</evidence>
<dbReference type="PANTHER" id="PTHR33202">
    <property type="entry name" value="ZINC UPTAKE REGULATION PROTEIN"/>
    <property type="match status" value="1"/>
</dbReference>
<feature type="binding site" evidence="15">
    <location>
        <position position="120"/>
    </location>
    <ligand>
        <name>Fe cation</name>
        <dbReference type="ChEBI" id="CHEBI:24875"/>
    </ligand>
</feature>
<feature type="binding site" evidence="15">
    <location>
        <position position="101"/>
    </location>
    <ligand>
        <name>Fe cation</name>
        <dbReference type="ChEBI" id="CHEBI:24875"/>
    </ligand>
</feature>
<proteinExistence type="inferred from homology"/>
<dbReference type="GO" id="GO:0000976">
    <property type="term" value="F:transcription cis-regulatory region binding"/>
    <property type="evidence" value="ECO:0007669"/>
    <property type="project" value="TreeGrafter"/>
</dbReference>
<dbReference type="InterPro" id="IPR043135">
    <property type="entry name" value="Fur_C"/>
</dbReference>
<keyword evidence="11" id="KW-0805">Transcription regulation</keyword>
<evidence type="ECO:0000256" key="13">
    <source>
        <dbReference type="ARBA" id="ARBA00023163"/>
    </source>
</evidence>
<dbReference type="Proteomes" id="UP000254841">
    <property type="component" value="Unassembled WGS sequence"/>
</dbReference>
<name>A0A377J364_9HELI</name>
<reference evidence="16 17" key="1">
    <citation type="submission" date="2018-06" db="EMBL/GenBank/DDBJ databases">
        <authorList>
            <consortium name="Pathogen Informatics"/>
            <person name="Doyle S."/>
        </authorList>
    </citation>
    <scope>NUCLEOTIDE SEQUENCE [LARGE SCALE GENOMIC DNA]</scope>
    <source>
        <strain evidence="16 17">NCTC12410</strain>
    </source>
</reference>
<dbReference type="InterPro" id="IPR036390">
    <property type="entry name" value="WH_DNA-bd_sf"/>
</dbReference>
<dbReference type="EMBL" id="UGHV01000001">
    <property type="protein sequence ID" value="STO96779.1"/>
    <property type="molecule type" value="Genomic_DNA"/>
</dbReference>
<protein>
    <recommendedName>
        <fullName evidence="5">Ferric uptake regulation protein</fullName>
    </recommendedName>
</protein>
<feature type="binding site" evidence="14">
    <location>
        <position position="105"/>
    </location>
    <ligand>
        <name>Zn(2+)</name>
        <dbReference type="ChEBI" id="CHEBI:29105"/>
    </ligand>
</feature>
<dbReference type="PANTHER" id="PTHR33202:SF2">
    <property type="entry name" value="FERRIC UPTAKE REGULATION PROTEIN"/>
    <property type="match status" value="1"/>
</dbReference>
<dbReference type="GO" id="GO:0045892">
    <property type="term" value="P:negative regulation of DNA-templated transcription"/>
    <property type="evidence" value="ECO:0007669"/>
    <property type="project" value="TreeGrafter"/>
</dbReference>
<dbReference type="GO" id="GO:0005829">
    <property type="term" value="C:cytosol"/>
    <property type="evidence" value="ECO:0007669"/>
    <property type="project" value="TreeGrafter"/>
</dbReference>
<keyword evidence="7" id="KW-0678">Repressor</keyword>
<comment type="subunit">
    <text evidence="4">Homodimer.</text>
</comment>
<comment type="subcellular location">
    <subcellularLocation>
        <location evidence="2">Cytoplasm</location>
    </subcellularLocation>
</comment>
<dbReference type="CDD" id="cd07153">
    <property type="entry name" value="Fur_like"/>
    <property type="match status" value="1"/>
</dbReference>
<evidence type="ECO:0000256" key="2">
    <source>
        <dbReference type="ARBA" id="ARBA00004496"/>
    </source>
</evidence>
<evidence type="ECO:0000256" key="12">
    <source>
        <dbReference type="ARBA" id="ARBA00023125"/>
    </source>
</evidence>
<keyword evidence="13" id="KW-0804">Transcription</keyword>
<dbReference type="GO" id="GO:0008270">
    <property type="term" value="F:zinc ion binding"/>
    <property type="evidence" value="ECO:0007669"/>
    <property type="project" value="TreeGrafter"/>
</dbReference>
<evidence type="ECO:0000256" key="10">
    <source>
        <dbReference type="ARBA" id="ARBA00023004"/>
    </source>
</evidence>
<comment type="cofactor">
    <cofactor evidence="15">
        <name>Mn(2+)</name>
        <dbReference type="ChEBI" id="CHEBI:29035"/>
    </cofactor>
    <cofactor evidence="15">
        <name>Fe(2+)</name>
        <dbReference type="ChEBI" id="CHEBI:29033"/>
    </cofactor>
    <text evidence="15">Binds 1 Mn(2+) or Fe(2+) ion per subunit.</text>
</comment>
<keyword evidence="9 14" id="KW-0862">Zinc</keyword>
<dbReference type="Gene3D" id="1.10.10.10">
    <property type="entry name" value="Winged helix-like DNA-binding domain superfamily/Winged helix DNA-binding domain"/>
    <property type="match status" value="1"/>
</dbReference>
<evidence type="ECO:0000256" key="14">
    <source>
        <dbReference type="PIRSR" id="PIRSR602481-1"/>
    </source>
</evidence>
<feature type="binding site" evidence="15">
    <location>
        <position position="137"/>
    </location>
    <ligand>
        <name>Fe cation</name>
        <dbReference type="ChEBI" id="CHEBI:24875"/>
    </ligand>
</feature>
<evidence type="ECO:0000256" key="5">
    <source>
        <dbReference type="ARBA" id="ARBA00020910"/>
    </source>
</evidence>
<feature type="binding site" evidence="14">
    <location>
        <position position="148"/>
    </location>
    <ligand>
        <name>Zn(2+)</name>
        <dbReference type="ChEBI" id="CHEBI:29105"/>
    </ligand>
</feature>
<evidence type="ECO:0000256" key="7">
    <source>
        <dbReference type="ARBA" id="ARBA00022491"/>
    </source>
</evidence>
<dbReference type="InterPro" id="IPR002481">
    <property type="entry name" value="FUR"/>
</dbReference>
<keyword evidence="8 14" id="KW-0479">Metal-binding</keyword>
<evidence type="ECO:0000256" key="9">
    <source>
        <dbReference type="ARBA" id="ARBA00022833"/>
    </source>
</evidence>
<evidence type="ECO:0000256" key="1">
    <source>
        <dbReference type="ARBA" id="ARBA00002997"/>
    </source>
</evidence>
<gene>
    <name evidence="16" type="primary">fur</name>
    <name evidence="16" type="ORF">NCTC12410_00596</name>
</gene>
<dbReference type="GO" id="GO:1900705">
    <property type="term" value="P:negative regulation of siderophore biosynthetic process"/>
    <property type="evidence" value="ECO:0007669"/>
    <property type="project" value="TreeGrafter"/>
</dbReference>
<evidence type="ECO:0000313" key="17">
    <source>
        <dbReference type="Proteomes" id="UP000254841"/>
    </source>
</evidence>
<accession>A0A377J364</accession>
<dbReference type="AlphaFoldDB" id="A0A377J364"/>
<evidence type="ECO:0000313" key="16">
    <source>
        <dbReference type="EMBL" id="STO96779.1"/>
    </source>
</evidence>
<keyword evidence="10 15" id="KW-0408">Iron</keyword>
<keyword evidence="6" id="KW-0963">Cytoplasm</keyword>
<dbReference type="GO" id="GO:0003700">
    <property type="term" value="F:DNA-binding transcription factor activity"/>
    <property type="evidence" value="ECO:0007669"/>
    <property type="project" value="InterPro"/>
</dbReference>
<evidence type="ECO:0000256" key="4">
    <source>
        <dbReference type="ARBA" id="ARBA00011738"/>
    </source>
</evidence>
<keyword evidence="12" id="KW-0238">DNA-binding</keyword>
<comment type="similarity">
    <text evidence="3">Belongs to the Fur family.</text>
</comment>
<feature type="binding site" evidence="14">
    <location>
        <position position="108"/>
    </location>
    <ligand>
        <name>Zn(2+)</name>
        <dbReference type="ChEBI" id="CHEBI:29105"/>
    </ligand>
</feature>
<sequence length="154" mass="17907">MKVKNRLETLESILERLRFSIRQNGLKNSKQREEIISVLYKSGTHLSPEEIAANLRQRDKSTSISSVYRILGFLEKERFITALEPGKTGKRYEIAAKEHHDHIICLHCGDIQEFVDEEIEARQIQVASAYKAKLVSHDMRLFVICDKCRQHIKD</sequence>
<evidence type="ECO:0000256" key="11">
    <source>
        <dbReference type="ARBA" id="ARBA00023015"/>
    </source>
</evidence>
<evidence type="ECO:0000256" key="8">
    <source>
        <dbReference type="ARBA" id="ARBA00022723"/>
    </source>
</evidence>
<dbReference type="SUPFAM" id="SSF46785">
    <property type="entry name" value="Winged helix' DNA-binding domain"/>
    <property type="match status" value="1"/>
</dbReference>
<comment type="cofactor">
    <cofactor evidence="14">
        <name>Zn(2+)</name>
        <dbReference type="ChEBI" id="CHEBI:29105"/>
    </cofactor>
    <text evidence="14">Binds 1 zinc ion per subunit.</text>
</comment>
<evidence type="ECO:0000256" key="15">
    <source>
        <dbReference type="PIRSR" id="PIRSR602481-2"/>
    </source>
</evidence>
<dbReference type="Pfam" id="PF01475">
    <property type="entry name" value="FUR"/>
    <property type="match status" value="1"/>
</dbReference>
<comment type="function">
    <text evidence="1">Acts as a global negative controlling element, employing Fe(2+) as a cofactor to bind the operator of the repressed genes.</text>
</comment>
<dbReference type="Gene3D" id="3.30.1490.190">
    <property type="match status" value="1"/>
</dbReference>
<dbReference type="OrthoDB" id="8659436at2"/>
<dbReference type="InterPro" id="IPR036388">
    <property type="entry name" value="WH-like_DNA-bd_sf"/>
</dbReference>
<feature type="binding site" evidence="15">
    <location>
        <position position="99"/>
    </location>
    <ligand>
        <name>Fe cation</name>
        <dbReference type="ChEBI" id="CHEBI:24875"/>
    </ligand>
</feature>